<keyword evidence="1" id="KW-0732">Signal</keyword>
<dbReference type="Pfam" id="PF04234">
    <property type="entry name" value="CopC"/>
    <property type="match status" value="1"/>
</dbReference>
<dbReference type="EMBL" id="JABXXR010000060">
    <property type="protein sequence ID" value="NVN40715.1"/>
    <property type="molecule type" value="Genomic_DNA"/>
</dbReference>
<reference evidence="4 5" key="1">
    <citation type="submission" date="2020-06" db="EMBL/GenBank/DDBJ databases">
        <title>Description of novel acetic acid bacteria.</title>
        <authorList>
            <person name="Sombolestani A."/>
        </authorList>
    </citation>
    <scope>NUCLEOTIDE SEQUENCE [LARGE SCALE GENOMIC DNA]</scope>
    <source>
        <strain evidence="4 5">LMG 27010</strain>
    </source>
</reference>
<feature type="domain" description="CopC" evidence="3">
    <location>
        <begin position="5"/>
        <end position="91"/>
    </location>
</feature>
<dbReference type="InterPro" id="IPR014755">
    <property type="entry name" value="Cu-Rt/internalin_Ig-like"/>
</dbReference>
<keyword evidence="5" id="KW-1185">Reference proteome</keyword>
<dbReference type="SUPFAM" id="SSF81296">
    <property type="entry name" value="E set domains"/>
    <property type="match status" value="1"/>
</dbReference>
<dbReference type="GO" id="GO:0046688">
    <property type="term" value="P:response to copper ion"/>
    <property type="evidence" value="ECO:0007669"/>
    <property type="project" value="InterPro"/>
</dbReference>
<comment type="caution">
    <text evidence="4">The sequence shown here is derived from an EMBL/GenBank/DDBJ whole genome shotgun (WGS) entry which is preliminary data.</text>
</comment>
<dbReference type="Gene3D" id="2.60.40.1220">
    <property type="match status" value="1"/>
</dbReference>
<dbReference type="InterPro" id="IPR014756">
    <property type="entry name" value="Ig_E-set"/>
</dbReference>
<protein>
    <submittedName>
        <fullName evidence="4">Copper resistance protein CopC</fullName>
    </submittedName>
</protein>
<organism evidence="4 5">
    <name type="scientific">Ameyamaea chiangmaiensis</name>
    <dbReference type="NCBI Taxonomy" id="442969"/>
    <lineage>
        <taxon>Bacteria</taxon>
        <taxon>Pseudomonadati</taxon>
        <taxon>Pseudomonadota</taxon>
        <taxon>Alphaproteobacteria</taxon>
        <taxon>Acetobacterales</taxon>
        <taxon>Acetobacteraceae</taxon>
        <taxon>Ameyamaea</taxon>
    </lineage>
</organism>
<accession>A0A850P7X5</accession>
<evidence type="ECO:0000313" key="4">
    <source>
        <dbReference type="EMBL" id="NVN40715.1"/>
    </source>
</evidence>
<dbReference type="Proteomes" id="UP000585665">
    <property type="component" value="Unassembled WGS sequence"/>
</dbReference>
<dbReference type="InterPro" id="IPR007348">
    <property type="entry name" value="CopC_dom"/>
</dbReference>
<dbReference type="GO" id="GO:0042597">
    <property type="term" value="C:periplasmic space"/>
    <property type="evidence" value="ECO:0007669"/>
    <property type="project" value="InterPro"/>
</dbReference>
<name>A0A850P7X5_9PROT</name>
<evidence type="ECO:0000259" key="3">
    <source>
        <dbReference type="Pfam" id="PF04234"/>
    </source>
</evidence>
<dbReference type="AlphaFoldDB" id="A0A850P7X5"/>
<sequence>MAKPHLVTASPVDRAVVHGTTLVVTLRFDRDLDPVRGRMMLLEASGPPQLVMVPPPQDPRVLTASIPVVPGAYTVLWQASDKDDKAADGTLHVVVQP</sequence>
<gene>
    <name evidence="4" type="ORF">HUK82_09080</name>
</gene>
<evidence type="ECO:0000313" key="5">
    <source>
        <dbReference type="Proteomes" id="UP000585665"/>
    </source>
</evidence>
<dbReference type="GO" id="GO:0005507">
    <property type="term" value="F:copper ion binding"/>
    <property type="evidence" value="ECO:0007669"/>
    <property type="project" value="InterPro"/>
</dbReference>
<dbReference type="RefSeq" id="WP_176613669.1">
    <property type="nucleotide sequence ID" value="NZ_JABXXR010000060.1"/>
</dbReference>
<keyword evidence="2" id="KW-0186">Copper</keyword>
<evidence type="ECO:0000256" key="2">
    <source>
        <dbReference type="ARBA" id="ARBA00023008"/>
    </source>
</evidence>
<evidence type="ECO:0000256" key="1">
    <source>
        <dbReference type="ARBA" id="ARBA00022729"/>
    </source>
</evidence>
<proteinExistence type="predicted"/>